<dbReference type="GO" id="GO:0009103">
    <property type="term" value="P:lipopolysaccharide biosynthetic process"/>
    <property type="evidence" value="ECO:0007669"/>
    <property type="project" value="TreeGrafter"/>
</dbReference>
<dbReference type="PANTHER" id="PTHR23028:SF53">
    <property type="entry name" value="ACYL_TRANSF_3 DOMAIN-CONTAINING PROTEIN"/>
    <property type="match status" value="1"/>
</dbReference>
<feature type="transmembrane region" description="Helical" evidence="1">
    <location>
        <begin position="340"/>
        <end position="363"/>
    </location>
</feature>
<evidence type="ECO:0000313" key="4">
    <source>
        <dbReference type="Proteomes" id="UP000006426"/>
    </source>
</evidence>
<keyword evidence="1" id="KW-0472">Membrane</keyword>
<protein>
    <submittedName>
        <fullName evidence="3">Acyltransferase</fullName>
    </submittedName>
</protein>
<feature type="transmembrane region" description="Helical" evidence="1">
    <location>
        <begin position="209"/>
        <end position="232"/>
    </location>
</feature>
<feature type="domain" description="Acyltransferase 3" evidence="2">
    <location>
        <begin position="19"/>
        <end position="409"/>
    </location>
</feature>
<dbReference type="GO" id="GO:0016020">
    <property type="term" value="C:membrane"/>
    <property type="evidence" value="ECO:0007669"/>
    <property type="project" value="TreeGrafter"/>
</dbReference>
<dbReference type="Proteomes" id="UP000006426">
    <property type="component" value="Plasmid pmppla107"/>
</dbReference>
<gene>
    <name evidence="3" type="ORF">PLA107_032980</name>
</gene>
<dbReference type="Pfam" id="PF01757">
    <property type="entry name" value="Acyl_transf_3"/>
    <property type="match status" value="1"/>
</dbReference>
<feature type="transmembrane region" description="Helical" evidence="1">
    <location>
        <begin position="182"/>
        <end position="202"/>
    </location>
</feature>
<accession>A0AAD0PWG5</accession>
<name>A0AAD0PWG5_PSEAV</name>
<dbReference type="InterPro" id="IPR050879">
    <property type="entry name" value="Acyltransferase_3"/>
</dbReference>
<evidence type="ECO:0000313" key="3">
    <source>
        <dbReference type="EMBL" id="AXH60041.1"/>
    </source>
</evidence>
<evidence type="ECO:0000256" key="1">
    <source>
        <dbReference type="SAM" id="Phobius"/>
    </source>
</evidence>
<feature type="transmembrane region" description="Helical" evidence="1">
    <location>
        <begin position="306"/>
        <end position="328"/>
    </location>
</feature>
<feature type="transmembrane region" description="Helical" evidence="1">
    <location>
        <begin position="103"/>
        <end position="125"/>
    </location>
</feature>
<dbReference type="RefSeq" id="WP_005742885.1">
    <property type="nucleotide sequence ID" value="NZ_CP031226.1"/>
</dbReference>
<evidence type="ECO:0000259" key="2">
    <source>
        <dbReference type="Pfam" id="PF01757"/>
    </source>
</evidence>
<keyword evidence="3" id="KW-0808">Transferase</keyword>
<feature type="transmembrane region" description="Helical" evidence="1">
    <location>
        <begin position="23"/>
        <end position="41"/>
    </location>
</feature>
<geneLocation type="plasmid" evidence="4">
    <name>pmppla107</name>
</geneLocation>
<feature type="transmembrane region" description="Helical" evidence="1">
    <location>
        <begin position="395"/>
        <end position="414"/>
    </location>
</feature>
<dbReference type="GeneID" id="39473767"/>
<feature type="transmembrane region" description="Helical" evidence="1">
    <location>
        <begin position="274"/>
        <end position="294"/>
    </location>
</feature>
<dbReference type="InterPro" id="IPR002656">
    <property type="entry name" value="Acyl_transf_3_dom"/>
</dbReference>
<proteinExistence type="predicted"/>
<dbReference type="GO" id="GO:0016747">
    <property type="term" value="F:acyltransferase activity, transferring groups other than amino-acyl groups"/>
    <property type="evidence" value="ECO:0007669"/>
    <property type="project" value="InterPro"/>
</dbReference>
<keyword evidence="1" id="KW-1133">Transmembrane helix</keyword>
<keyword evidence="3" id="KW-0012">Acyltransferase</keyword>
<reference evidence="3 4" key="1">
    <citation type="journal article" date="2011" name="PLoS Pathog.">
        <title>Dynamic evolution of pathogenicity revealed by sequencing and comparative genomics of 19 Pseudomonas syringae isolates.</title>
        <authorList>
            <person name="Baltrus D.A."/>
            <person name="Nishimura M.T."/>
            <person name="Romanchuk A."/>
            <person name="Chang J.H."/>
            <person name="Mukhtar M.S."/>
            <person name="Cherkis K."/>
            <person name="Roach J."/>
            <person name="Grant S.R."/>
            <person name="Jones C.D."/>
            <person name="Dangl J.L."/>
        </authorList>
    </citation>
    <scope>NUCLEOTIDE SEQUENCE [LARGE SCALE GENOMIC DNA]</scope>
    <source>
        <strain evidence="3 4">M301315</strain>
    </source>
</reference>
<keyword evidence="1" id="KW-0812">Transmembrane</keyword>
<organism evidence="3 4">
    <name type="scientific">Pseudomonas amygdali pv. lachrymans str. M301315</name>
    <dbReference type="NCBI Taxonomy" id="629260"/>
    <lineage>
        <taxon>Bacteria</taxon>
        <taxon>Pseudomonadati</taxon>
        <taxon>Pseudomonadota</taxon>
        <taxon>Gammaproteobacteria</taxon>
        <taxon>Pseudomonadales</taxon>
        <taxon>Pseudomonadaceae</taxon>
        <taxon>Pseudomonas</taxon>
        <taxon>Pseudomonas amygdali</taxon>
    </lineage>
</organism>
<feature type="transmembrane region" description="Helical" evidence="1">
    <location>
        <begin position="53"/>
        <end position="77"/>
    </location>
</feature>
<dbReference type="PANTHER" id="PTHR23028">
    <property type="entry name" value="ACETYLTRANSFERASE"/>
    <property type="match status" value="1"/>
</dbReference>
<keyword evidence="3" id="KW-0614">Plasmid</keyword>
<feature type="transmembrane region" description="Helical" evidence="1">
    <location>
        <begin position="244"/>
        <end position="262"/>
    </location>
</feature>
<sequence length="443" mass="49604">MDRLVPAPATAVSNKRQFVSLEWLRFGLGAYLVLFHTLNGFNYPELPTAIRKICEMGFFSTSTFFVLSGFLLAHVYLRDHASGAAAMSGSKKTFWVKRFANLYPIHVGSFFLVVAIFAIFPKLGIIPHDKYMSLMSVYPDTNDWKPAVMHRMSSTELGFALGMNALLLHAWNPYYLTFNIPSWSISTLMFLYLLFPLVAPYLHRFKRPGWLLAAICALCLSPAVLFICMDWYGSPATGILHRNPLVRAPEFLAGIALCAVYHRQQQLGVVVTRAVLGALWFLVVASILAAAYLLNVAGDFSQKGNIPYFLLHDGLLLPAQVALIYVLLHIPNPSQHWAKLAKPLGNCSLSMFALHIPLFMIFARAERVLDGEPLLCLTDLMGCFAAAGGKTPWHYPIYFALVILISLAFQKHFVERCRRMIERAFLDKKANARSAQIPEEAKA</sequence>
<dbReference type="AlphaFoldDB" id="A0AAD0PWG5"/>
<dbReference type="EMBL" id="CP031226">
    <property type="protein sequence ID" value="AXH60041.1"/>
    <property type="molecule type" value="Genomic_DNA"/>
</dbReference>